<dbReference type="EMBL" id="KN840517">
    <property type="protein sequence ID" value="KIP06481.1"/>
    <property type="molecule type" value="Genomic_DNA"/>
</dbReference>
<keyword evidence="3" id="KW-1185">Reference proteome</keyword>
<accession>A0A0C3RXD0</accession>
<name>A0A0C3RXD0_PHLG1</name>
<dbReference type="HOGENOM" id="CLU_2027581_0_0_1"/>
<dbReference type="Proteomes" id="UP000053257">
    <property type="component" value="Unassembled WGS sequence"/>
</dbReference>
<gene>
    <name evidence="2" type="ORF">PHLGIDRAFT_459859</name>
</gene>
<dbReference type="AlphaFoldDB" id="A0A0C3RXD0"/>
<sequence length="122" mass="13366">MAAECRLVMGVFGFHCSFGRLRSRSSTSRPSSIGSGDRKNHSDVQTFTTSAESESWRSGGTYSTVQFESQYVNCLKLCVIRCLPSTLYLARLTLAERRLTAVACAACHTRRLLYSTTVGVAA</sequence>
<reference evidence="2 3" key="1">
    <citation type="journal article" date="2014" name="PLoS Genet.">
        <title>Analysis of the Phlebiopsis gigantea genome, transcriptome and secretome provides insight into its pioneer colonization strategies of wood.</title>
        <authorList>
            <person name="Hori C."/>
            <person name="Ishida T."/>
            <person name="Igarashi K."/>
            <person name="Samejima M."/>
            <person name="Suzuki H."/>
            <person name="Master E."/>
            <person name="Ferreira P."/>
            <person name="Ruiz-Duenas F.J."/>
            <person name="Held B."/>
            <person name="Canessa P."/>
            <person name="Larrondo L.F."/>
            <person name="Schmoll M."/>
            <person name="Druzhinina I.S."/>
            <person name="Kubicek C.P."/>
            <person name="Gaskell J.A."/>
            <person name="Kersten P."/>
            <person name="St John F."/>
            <person name="Glasner J."/>
            <person name="Sabat G."/>
            <person name="Splinter BonDurant S."/>
            <person name="Syed K."/>
            <person name="Yadav J."/>
            <person name="Mgbeahuruike A.C."/>
            <person name="Kovalchuk A."/>
            <person name="Asiegbu F.O."/>
            <person name="Lackner G."/>
            <person name="Hoffmeister D."/>
            <person name="Rencoret J."/>
            <person name="Gutierrez A."/>
            <person name="Sun H."/>
            <person name="Lindquist E."/>
            <person name="Barry K."/>
            <person name="Riley R."/>
            <person name="Grigoriev I.V."/>
            <person name="Henrissat B."/>
            <person name="Kues U."/>
            <person name="Berka R.M."/>
            <person name="Martinez A.T."/>
            <person name="Covert S.F."/>
            <person name="Blanchette R.A."/>
            <person name="Cullen D."/>
        </authorList>
    </citation>
    <scope>NUCLEOTIDE SEQUENCE [LARGE SCALE GENOMIC DNA]</scope>
    <source>
        <strain evidence="2 3">11061_1 CR5-6</strain>
    </source>
</reference>
<evidence type="ECO:0000313" key="2">
    <source>
        <dbReference type="EMBL" id="KIP06481.1"/>
    </source>
</evidence>
<evidence type="ECO:0000256" key="1">
    <source>
        <dbReference type="SAM" id="MobiDB-lite"/>
    </source>
</evidence>
<feature type="compositionally biased region" description="Polar residues" evidence="1">
    <location>
        <begin position="43"/>
        <end position="57"/>
    </location>
</feature>
<feature type="region of interest" description="Disordered" evidence="1">
    <location>
        <begin position="22"/>
        <end position="57"/>
    </location>
</feature>
<organism evidence="2 3">
    <name type="scientific">Phlebiopsis gigantea (strain 11061_1 CR5-6)</name>
    <name type="common">White-rot fungus</name>
    <name type="synonym">Peniophora gigantea</name>
    <dbReference type="NCBI Taxonomy" id="745531"/>
    <lineage>
        <taxon>Eukaryota</taxon>
        <taxon>Fungi</taxon>
        <taxon>Dikarya</taxon>
        <taxon>Basidiomycota</taxon>
        <taxon>Agaricomycotina</taxon>
        <taxon>Agaricomycetes</taxon>
        <taxon>Polyporales</taxon>
        <taxon>Phanerochaetaceae</taxon>
        <taxon>Phlebiopsis</taxon>
    </lineage>
</organism>
<protein>
    <submittedName>
        <fullName evidence="2">Uncharacterized protein</fullName>
    </submittedName>
</protein>
<feature type="compositionally biased region" description="Low complexity" evidence="1">
    <location>
        <begin position="22"/>
        <end position="35"/>
    </location>
</feature>
<proteinExistence type="predicted"/>
<evidence type="ECO:0000313" key="3">
    <source>
        <dbReference type="Proteomes" id="UP000053257"/>
    </source>
</evidence>